<keyword evidence="2 4" id="KW-0238">DNA-binding</keyword>
<dbReference type="PANTHER" id="PTHR30055:SF234">
    <property type="entry name" value="HTH-TYPE TRANSCRIPTIONAL REGULATOR BETI"/>
    <property type="match status" value="1"/>
</dbReference>
<evidence type="ECO:0000256" key="3">
    <source>
        <dbReference type="ARBA" id="ARBA00023163"/>
    </source>
</evidence>
<dbReference type="InterPro" id="IPR036271">
    <property type="entry name" value="Tet_transcr_reg_TetR-rel_C_sf"/>
</dbReference>
<dbReference type="PROSITE" id="PS50977">
    <property type="entry name" value="HTH_TETR_2"/>
    <property type="match status" value="1"/>
</dbReference>
<gene>
    <name evidence="6" type="ORF">OG579_19620</name>
</gene>
<evidence type="ECO:0000256" key="2">
    <source>
        <dbReference type="ARBA" id="ARBA00023125"/>
    </source>
</evidence>
<dbReference type="AlphaFoldDB" id="A0AAU4K1I0"/>
<dbReference type="InterPro" id="IPR050109">
    <property type="entry name" value="HTH-type_TetR-like_transc_reg"/>
</dbReference>
<feature type="DNA-binding region" description="H-T-H motif" evidence="4">
    <location>
        <begin position="38"/>
        <end position="57"/>
    </location>
</feature>
<dbReference type="SUPFAM" id="SSF48498">
    <property type="entry name" value="Tetracyclin repressor-like, C-terminal domain"/>
    <property type="match status" value="1"/>
</dbReference>
<dbReference type="InterPro" id="IPR001647">
    <property type="entry name" value="HTH_TetR"/>
</dbReference>
<dbReference type="PANTHER" id="PTHR30055">
    <property type="entry name" value="HTH-TYPE TRANSCRIPTIONAL REGULATOR RUTR"/>
    <property type="match status" value="1"/>
</dbReference>
<dbReference type="Gene3D" id="1.10.357.10">
    <property type="entry name" value="Tetracycline Repressor, domain 2"/>
    <property type="match status" value="1"/>
</dbReference>
<dbReference type="PRINTS" id="PR00455">
    <property type="entry name" value="HTHTETR"/>
</dbReference>
<keyword evidence="1" id="KW-0805">Transcription regulation</keyword>
<name>A0AAU4K1I0_9NOCA</name>
<dbReference type="GO" id="GO:0000976">
    <property type="term" value="F:transcription cis-regulatory region binding"/>
    <property type="evidence" value="ECO:0007669"/>
    <property type="project" value="TreeGrafter"/>
</dbReference>
<dbReference type="Pfam" id="PF00440">
    <property type="entry name" value="TetR_N"/>
    <property type="match status" value="1"/>
</dbReference>
<evidence type="ECO:0000256" key="1">
    <source>
        <dbReference type="ARBA" id="ARBA00023015"/>
    </source>
</evidence>
<feature type="domain" description="HTH tetR-type" evidence="5">
    <location>
        <begin position="15"/>
        <end position="75"/>
    </location>
</feature>
<sequence>MATTPTAKPSTFIQEKRRQQLVDATITVLAETGVAGATFVAIAARAGVSRGVINYHFADRAALLDAVVVHIYSLGRDEVESSVRSASSPAAAIRAMITGSIAFYARHIHERIALSAIYRSDDVDTVGRGDRGEHSAEMAKLTAILRRGQRAREFRRFDVDVMAASIRAVLDSAIGQLAGGADPARLGREIGNLFDAATRSETP</sequence>
<dbReference type="EMBL" id="CP108021">
    <property type="protein sequence ID" value="WUM19874.1"/>
    <property type="molecule type" value="Genomic_DNA"/>
</dbReference>
<proteinExistence type="predicted"/>
<evidence type="ECO:0000313" key="6">
    <source>
        <dbReference type="EMBL" id="WUM19874.1"/>
    </source>
</evidence>
<dbReference type="KEGG" id="whr:OG579_19620"/>
<evidence type="ECO:0000259" key="5">
    <source>
        <dbReference type="PROSITE" id="PS50977"/>
    </source>
</evidence>
<evidence type="ECO:0000313" key="7">
    <source>
        <dbReference type="Proteomes" id="UP001432128"/>
    </source>
</evidence>
<evidence type="ECO:0000256" key="4">
    <source>
        <dbReference type="PROSITE-ProRule" id="PRU00335"/>
    </source>
</evidence>
<organism evidence="6 7">
    <name type="scientific">Williamsia herbipolensis</name>
    <dbReference type="NCBI Taxonomy" id="1603258"/>
    <lineage>
        <taxon>Bacteria</taxon>
        <taxon>Bacillati</taxon>
        <taxon>Actinomycetota</taxon>
        <taxon>Actinomycetes</taxon>
        <taxon>Mycobacteriales</taxon>
        <taxon>Nocardiaceae</taxon>
        <taxon>Williamsia</taxon>
    </lineage>
</organism>
<protein>
    <submittedName>
        <fullName evidence="6">TetR family transcriptional regulator</fullName>
    </submittedName>
</protein>
<dbReference type="GO" id="GO:0003700">
    <property type="term" value="F:DNA-binding transcription factor activity"/>
    <property type="evidence" value="ECO:0007669"/>
    <property type="project" value="TreeGrafter"/>
</dbReference>
<dbReference type="Proteomes" id="UP001432128">
    <property type="component" value="Chromosome"/>
</dbReference>
<accession>A0AAU4K1I0</accession>
<dbReference type="RefSeq" id="WP_328857314.1">
    <property type="nucleotide sequence ID" value="NZ_CP108021.1"/>
</dbReference>
<keyword evidence="3" id="KW-0804">Transcription</keyword>
<dbReference type="InterPro" id="IPR009057">
    <property type="entry name" value="Homeodomain-like_sf"/>
</dbReference>
<dbReference type="SUPFAM" id="SSF46689">
    <property type="entry name" value="Homeodomain-like"/>
    <property type="match status" value="1"/>
</dbReference>
<reference evidence="6 7" key="1">
    <citation type="submission" date="2022-10" db="EMBL/GenBank/DDBJ databases">
        <title>The complete genomes of actinobacterial strains from the NBC collection.</title>
        <authorList>
            <person name="Joergensen T.S."/>
            <person name="Alvarez Arevalo M."/>
            <person name="Sterndorff E.B."/>
            <person name="Faurdal D."/>
            <person name="Vuksanovic O."/>
            <person name="Mourched A.-S."/>
            <person name="Charusanti P."/>
            <person name="Shaw S."/>
            <person name="Blin K."/>
            <person name="Weber T."/>
        </authorList>
    </citation>
    <scope>NUCLEOTIDE SEQUENCE [LARGE SCALE GENOMIC DNA]</scope>
    <source>
        <strain evidence="6 7">NBC_00319</strain>
    </source>
</reference>
<keyword evidence="7" id="KW-1185">Reference proteome</keyword>